<evidence type="ECO:0000313" key="1">
    <source>
        <dbReference type="EMBL" id="CAF1499023.1"/>
    </source>
</evidence>
<proteinExistence type="predicted"/>
<accession>A0A816EZD6</accession>
<dbReference type="Proteomes" id="UP000663854">
    <property type="component" value="Unassembled WGS sequence"/>
</dbReference>
<evidence type="ECO:0000313" key="2">
    <source>
        <dbReference type="EMBL" id="CAF1654465.1"/>
    </source>
</evidence>
<dbReference type="EMBL" id="CAJNOH010009490">
    <property type="protein sequence ID" value="CAF1499023.1"/>
    <property type="molecule type" value="Genomic_DNA"/>
</dbReference>
<dbReference type="PANTHER" id="PTHR24104">
    <property type="entry name" value="E3 UBIQUITIN-PROTEIN LIGASE NHLRC1-RELATED"/>
    <property type="match status" value="1"/>
</dbReference>
<dbReference type="AlphaFoldDB" id="A0A816EZD6"/>
<keyword evidence="3" id="KW-1185">Reference proteome</keyword>
<dbReference type="EMBL" id="CAJNOL010011266">
    <property type="protein sequence ID" value="CAF1654465.1"/>
    <property type="molecule type" value="Genomic_DNA"/>
</dbReference>
<dbReference type="Gene3D" id="2.40.10.500">
    <property type="match status" value="1"/>
</dbReference>
<reference evidence="2" key="1">
    <citation type="submission" date="2021-02" db="EMBL/GenBank/DDBJ databases">
        <authorList>
            <person name="Nowell W R."/>
        </authorList>
    </citation>
    <scope>NUCLEOTIDE SEQUENCE</scope>
</reference>
<dbReference type="GO" id="GO:0008270">
    <property type="term" value="F:zinc ion binding"/>
    <property type="evidence" value="ECO:0007669"/>
    <property type="project" value="UniProtKB-KW"/>
</dbReference>
<organism evidence="2 3">
    <name type="scientific">Rotaria sordida</name>
    <dbReference type="NCBI Taxonomy" id="392033"/>
    <lineage>
        <taxon>Eukaryota</taxon>
        <taxon>Metazoa</taxon>
        <taxon>Spiralia</taxon>
        <taxon>Gnathifera</taxon>
        <taxon>Rotifera</taxon>
        <taxon>Eurotatoria</taxon>
        <taxon>Bdelloidea</taxon>
        <taxon>Philodinida</taxon>
        <taxon>Philodinidae</taxon>
        <taxon>Rotaria</taxon>
    </lineage>
</organism>
<sequence length="316" mass="35263">MVTPSVKYFLLDVALSFNQPKFCPTPVWNPNGITFANRTTVDEDPINIFVDTNNTVYITSGQSNKIFVWFNDSIHPTKIISGDFSTPESIFVTNNADIFIANGVSEYRVDKWISNTNTTVTVMNTIEYCLSIFVDINDTLYCSMKEYHQVVKRWLNENLTTTTVVAAGTGFWGSGSNELQHPFGIFVDVNFDLYVADCGNDRIQLFQSGQLNGTTVVGVSSSNPTISLSRPSGIVLDADKYLFIVDSDNHRIIRSGPNGFQCVVGCSERGSQSNQLLMPKTLSFDSYGNMFVSDVENKRIQKYLFLEKCCGKLKVV</sequence>
<dbReference type="InterPro" id="IPR011042">
    <property type="entry name" value="6-blade_b-propeller_TolB-like"/>
</dbReference>
<dbReference type="Gene3D" id="2.120.10.30">
    <property type="entry name" value="TolB, C-terminal domain"/>
    <property type="match status" value="1"/>
</dbReference>
<comment type="caution">
    <text evidence="2">The sequence shown here is derived from an EMBL/GenBank/DDBJ whole genome shotgun (WGS) entry which is preliminary data.</text>
</comment>
<dbReference type="PANTHER" id="PTHR24104:SF25">
    <property type="entry name" value="PROTEIN LIN-41"/>
    <property type="match status" value="1"/>
</dbReference>
<evidence type="ECO:0000313" key="3">
    <source>
        <dbReference type="Proteomes" id="UP000663870"/>
    </source>
</evidence>
<dbReference type="Proteomes" id="UP000663870">
    <property type="component" value="Unassembled WGS sequence"/>
</dbReference>
<evidence type="ECO:0008006" key="4">
    <source>
        <dbReference type="Google" id="ProtNLM"/>
    </source>
</evidence>
<dbReference type="SUPFAM" id="SSF101898">
    <property type="entry name" value="NHL repeat"/>
    <property type="match status" value="1"/>
</dbReference>
<dbReference type="InterPro" id="IPR050952">
    <property type="entry name" value="TRIM-NHL_E3_ligases"/>
</dbReference>
<gene>
    <name evidence="2" type="ORF">JXQ802_LOCUS55057</name>
    <name evidence="1" type="ORF">PYM288_LOCUS38545</name>
</gene>
<protein>
    <recommendedName>
        <fullName evidence="4">NHL repeat-containing protein</fullName>
    </recommendedName>
</protein>
<name>A0A816EZD6_9BILA</name>
<dbReference type="CDD" id="cd05819">
    <property type="entry name" value="NHL"/>
    <property type="match status" value="1"/>
</dbReference>